<sequence length="207" mass="22184">MDFGGFGSLRGSLGAMSLQQAKGRGDVGLGHWDGRRDVLLVSSRHPGESYYSPGLPWYHTPRQWCLRDPWGPWVAVTGGIWPDCGGAGCRVRGTARAGGAGTRLRPCPASGPGRGILLLDHSVLDARWLAGSACRLLEPALRRSESGPVGSAGPGRGLEPWWPGAGVACKPVERGDPRHLGDACEPQRRQWLQVWDGARLGAQHCRL</sequence>
<accession>A0AAV7W8R3</accession>
<protein>
    <submittedName>
        <fullName evidence="1">Uncharacterized protein</fullName>
    </submittedName>
</protein>
<evidence type="ECO:0000313" key="2">
    <source>
        <dbReference type="Proteomes" id="UP001066276"/>
    </source>
</evidence>
<dbReference type="AlphaFoldDB" id="A0AAV7W8R3"/>
<dbReference type="Proteomes" id="UP001066276">
    <property type="component" value="Chromosome 1_2"/>
</dbReference>
<organism evidence="1 2">
    <name type="scientific">Pleurodeles waltl</name>
    <name type="common">Iberian ribbed newt</name>
    <dbReference type="NCBI Taxonomy" id="8319"/>
    <lineage>
        <taxon>Eukaryota</taxon>
        <taxon>Metazoa</taxon>
        <taxon>Chordata</taxon>
        <taxon>Craniata</taxon>
        <taxon>Vertebrata</taxon>
        <taxon>Euteleostomi</taxon>
        <taxon>Amphibia</taxon>
        <taxon>Batrachia</taxon>
        <taxon>Caudata</taxon>
        <taxon>Salamandroidea</taxon>
        <taxon>Salamandridae</taxon>
        <taxon>Pleurodelinae</taxon>
        <taxon>Pleurodeles</taxon>
    </lineage>
</organism>
<keyword evidence="2" id="KW-1185">Reference proteome</keyword>
<evidence type="ECO:0000313" key="1">
    <source>
        <dbReference type="EMBL" id="KAJ1210395.1"/>
    </source>
</evidence>
<reference evidence="1" key="1">
    <citation type="journal article" date="2022" name="bioRxiv">
        <title>Sequencing and chromosome-scale assembly of the giantPleurodeles waltlgenome.</title>
        <authorList>
            <person name="Brown T."/>
            <person name="Elewa A."/>
            <person name="Iarovenko S."/>
            <person name="Subramanian E."/>
            <person name="Araus A.J."/>
            <person name="Petzold A."/>
            <person name="Susuki M."/>
            <person name="Suzuki K.-i.T."/>
            <person name="Hayashi T."/>
            <person name="Toyoda A."/>
            <person name="Oliveira C."/>
            <person name="Osipova E."/>
            <person name="Leigh N.D."/>
            <person name="Simon A."/>
            <person name="Yun M.H."/>
        </authorList>
    </citation>
    <scope>NUCLEOTIDE SEQUENCE</scope>
    <source>
        <strain evidence="1">20211129_DDA</strain>
        <tissue evidence="1">Liver</tissue>
    </source>
</reference>
<name>A0AAV7W8R3_PLEWA</name>
<gene>
    <name evidence="1" type="ORF">NDU88_005759</name>
</gene>
<dbReference type="EMBL" id="JANPWB010000002">
    <property type="protein sequence ID" value="KAJ1210395.1"/>
    <property type="molecule type" value="Genomic_DNA"/>
</dbReference>
<proteinExistence type="predicted"/>
<comment type="caution">
    <text evidence="1">The sequence shown here is derived from an EMBL/GenBank/DDBJ whole genome shotgun (WGS) entry which is preliminary data.</text>
</comment>